<dbReference type="SUPFAM" id="SSF52540">
    <property type="entry name" value="P-loop containing nucleoside triphosphate hydrolases"/>
    <property type="match status" value="1"/>
</dbReference>
<keyword evidence="8 12" id="KW-0067">ATP-binding</keyword>
<proteinExistence type="inferred from homology"/>
<keyword evidence="2 12" id="KW-0963">Cytoplasm</keyword>
<dbReference type="Pfam" id="PF01202">
    <property type="entry name" value="SKI"/>
    <property type="match status" value="1"/>
</dbReference>
<dbReference type="InterPro" id="IPR027544">
    <property type="entry name" value="Shikimate_kinase_2"/>
</dbReference>
<reference evidence="14" key="1">
    <citation type="submission" date="2023-07" db="EMBL/GenBank/DDBJ databases">
        <title>Genome mining of underrepresented organisms for secondary metabolites.</title>
        <authorList>
            <person name="D'Agostino P.M."/>
        </authorList>
    </citation>
    <scope>NUCLEOTIDE SEQUENCE [LARGE SCALE GENOMIC DNA]</scope>
    <source>
        <strain evidence="14">WS4403</strain>
    </source>
</reference>
<keyword evidence="4 12" id="KW-0808">Transferase</keyword>
<dbReference type="InterPro" id="IPR027417">
    <property type="entry name" value="P-loop_NTPase"/>
</dbReference>
<comment type="similarity">
    <text evidence="12">Belongs to the shikimate kinase family. AroL subfamily.</text>
</comment>
<dbReference type="InterPro" id="IPR031322">
    <property type="entry name" value="Shikimate/glucono_kinase"/>
</dbReference>
<evidence type="ECO:0000256" key="12">
    <source>
        <dbReference type="HAMAP-Rule" id="MF_01269"/>
    </source>
</evidence>
<comment type="pathway">
    <text evidence="1 12">Metabolic intermediate biosynthesis; chorismate biosynthesis; chorismate from D-erythrose 4-phosphate and phosphoenolpyruvate: step 5/7.</text>
</comment>
<evidence type="ECO:0000256" key="5">
    <source>
        <dbReference type="ARBA" id="ARBA00022723"/>
    </source>
</evidence>
<feature type="binding site" evidence="12">
    <location>
        <position position="86"/>
    </location>
    <ligand>
        <name>substrate</name>
    </ligand>
</feature>
<keyword evidence="5 12" id="KW-0479">Metal-binding</keyword>
<keyword evidence="10 12" id="KW-0057">Aromatic amino acid biosynthesis</keyword>
<evidence type="ECO:0000256" key="4">
    <source>
        <dbReference type="ARBA" id="ARBA00022679"/>
    </source>
</evidence>
<dbReference type="EC" id="2.7.1.71" evidence="12"/>
<dbReference type="EMBL" id="JAGGMQ010000001">
    <property type="protein sequence ID" value="MBP2170084.1"/>
    <property type="molecule type" value="Genomic_DNA"/>
</dbReference>
<feature type="binding site" evidence="12">
    <location>
        <position position="60"/>
    </location>
    <ligand>
        <name>Mg(2+)</name>
        <dbReference type="ChEBI" id="CHEBI:18420"/>
    </ligand>
</feature>
<dbReference type="HAMAP" id="MF_01269">
    <property type="entry name" value="Shikimate_kinase_2"/>
    <property type="match status" value="1"/>
</dbReference>
<evidence type="ECO:0000256" key="3">
    <source>
        <dbReference type="ARBA" id="ARBA00022605"/>
    </source>
</evidence>
<name>A0ABS4PBR8_9GAMM</name>
<dbReference type="InterPro" id="IPR023000">
    <property type="entry name" value="Shikimate_kinase_CS"/>
</dbReference>
<feature type="binding site" evidence="12">
    <location>
        <begin position="40"/>
        <end position="45"/>
    </location>
    <ligand>
        <name>ATP</name>
        <dbReference type="ChEBI" id="CHEBI:30616"/>
    </ligand>
</feature>
<evidence type="ECO:0000256" key="2">
    <source>
        <dbReference type="ARBA" id="ARBA00022490"/>
    </source>
</evidence>
<evidence type="ECO:0000256" key="1">
    <source>
        <dbReference type="ARBA" id="ARBA00004842"/>
    </source>
</evidence>
<evidence type="ECO:0000313" key="14">
    <source>
        <dbReference type="Proteomes" id="UP001195624"/>
    </source>
</evidence>
<dbReference type="PROSITE" id="PS01128">
    <property type="entry name" value="SHIKIMATE_KINASE"/>
    <property type="match status" value="1"/>
</dbReference>
<feature type="region of interest" description="LID domain" evidence="12">
    <location>
        <begin position="140"/>
        <end position="154"/>
    </location>
</feature>
<feature type="binding site" evidence="12">
    <location>
        <position position="62"/>
    </location>
    <ligand>
        <name>substrate</name>
    </ligand>
</feature>
<comment type="caution">
    <text evidence="13">The sequence shown here is derived from an EMBL/GenBank/DDBJ whole genome shotgun (WGS) entry which is preliminary data.</text>
</comment>
<comment type="domain">
    <text evidence="12">The LID domain closes over the active site upon ATP binding.</text>
</comment>
<dbReference type="PANTHER" id="PTHR21087:SF21">
    <property type="entry name" value="SHIKIMATE KINASE 2"/>
    <property type="match status" value="1"/>
</dbReference>
<evidence type="ECO:0000256" key="8">
    <source>
        <dbReference type="ARBA" id="ARBA00022840"/>
    </source>
</evidence>
<feature type="binding site" evidence="12">
    <location>
        <position position="148"/>
    </location>
    <ligand>
        <name>ATP</name>
        <dbReference type="ChEBI" id="CHEBI:30616"/>
    </ligand>
</feature>
<dbReference type="PANTHER" id="PTHR21087">
    <property type="entry name" value="SHIKIMATE KINASE"/>
    <property type="match status" value="1"/>
</dbReference>
<comment type="cofactor">
    <cofactor evidence="12">
        <name>Mg(2+)</name>
        <dbReference type="ChEBI" id="CHEBI:18420"/>
    </cofactor>
    <text evidence="12">Binds 1 Mg(2+) ion per subunit.</text>
</comment>
<protein>
    <recommendedName>
        <fullName evidence="12">Shikimate kinase 2</fullName>
        <shortName evidence="12">SK 2</shortName>
        <ecNumber evidence="12">2.7.1.71</ecNumber>
    </recommendedName>
</protein>
<feature type="binding site" evidence="12">
    <location>
        <position position="107"/>
    </location>
    <ligand>
        <name>substrate</name>
    </ligand>
</feature>
<dbReference type="Proteomes" id="UP001195624">
    <property type="component" value="Unassembled WGS sequence"/>
</dbReference>
<accession>A0ABS4PBR8</accession>
<keyword evidence="6 12" id="KW-0547">Nucleotide-binding</keyword>
<dbReference type="InterPro" id="IPR000623">
    <property type="entry name" value="Shikimate_kinase/TSH1"/>
</dbReference>
<keyword evidence="3 12" id="KW-0028">Amino-acid biosynthesis</keyword>
<feature type="binding site" evidence="12">
    <location>
        <position position="183"/>
    </location>
    <ligand>
        <name>ATP</name>
        <dbReference type="ChEBI" id="CHEBI:30616"/>
    </ligand>
</feature>
<dbReference type="NCBIfam" id="NF002988">
    <property type="entry name" value="PRK03731.1"/>
    <property type="match status" value="1"/>
</dbReference>
<keyword evidence="7 12" id="KW-0418">Kinase</keyword>
<evidence type="ECO:0000256" key="9">
    <source>
        <dbReference type="ARBA" id="ARBA00022842"/>
    </source>
</evidence>
<feature type="binding site" evidence="12">
    <location>
        <position position="167"/>
    </location>
    <ligand>
        <name>substrate</name>
    </ligand>
</feature>
<evidence type="ECO:0000256" key="10">
    <source>
        <dbReference type="ARBA" id="ARBA00023141"/>
    </source>
</evidence>
<comment type="catalytic activity">
    <reaction evidence="11 12">
        <text>shikimate + ATP = 3-phosphoshikimate + ADP + H(+)</text>
        <dbReference type="Rhea" id="RHEA:13121"/>
        <dbReference type="ChEBI" id="CHEBI:15378"/>
        <dbReference type="ChEBI" id="CHEBI:30616"/>
        <dbReference type="ChEBI" id="CHEBI:36208"/>
        <dbReference type="ChEBI" id="CHEBI:145989"/>
        <dbReference type="ChEBI" id="CHEBI:456216"/>
        <dbReference type="EC" id="2.7.1.71"/>
    </reaction>
</comment>
<keyword evidence="9 12" id="KW-0460">Magnesium</keyword>
<evidence type="ECO:0000313" key="13">
    <source>
        <dbReference type="EMBL" id="MBP2170084.1"/>
    </source>
</evidence>
<comment type="subcellular location">
    <subcellularLocation>
        <location evidence="12">Cytoplasm</location>
    </subcellularLocation>
</comment>
<keyword evidence="14" id="KW-1185">Reference proteome</keyword>
<dbReference type="HAMAP" id="MF_00109">
    <property type="entry name" value="Shikimate_kinase"/>
    <property type="match status" value="1"/>
</dbReference>
<dbReference type="CDD" id="cd00464">
    <property type="entry name" value="SK"/>
    <property type="match status" value="1"/>
</dbReference>
<organism evidence="13 14">
    <name type="scientific">Winslowiella toletana</name>
    <dbReference type="NCBI Taxonomy" id="92490"/>
    <lineage>
        <taxon>Bacteria</taxon>
        <taxon>Pseudomonadati</taxon>
        <taxon>Pseudomonadota</taxon>
        <taxon>Gammaproteobacteria</taxon>
        <taxon>Enterobacterales</taxon>
        <taxon>Erwiniaceae</taxon>
        <taxon>Winslowiella</taxon>
    </lineage>
</organism>
<evidence type="ECO:0000256" key="7">
    <source>
        <dbReference type="ARBA" id="ARBA00022777"/>
    </source>
</evidence>
<sequence length="202" mass="22351">MMRRKVDLFYSHVGEHVAPNNAAEDVPFMSLPIYLIGARGCGKTTVGRALSQALAYAFSDTDYFLQQTTQQTVAGIVAAEGWEGFRRRETQALIAVTAPSTVIATGGGMVLAEENCRFMREHGRVVYLKADPEVLASRLEAYPEEEQRPTLTGRPIADEMVEVLSQRDRLYQQAAHHVINAMQTPEQVVQTLLQTLSLARAS</sequence>
<dbReference type="PRINTS" id="PR01100">
    <property type="entry name" value="SHIKIMTKNASE"/>
</dbReference>
<feature type="binding site" evidence="12">
    <location>
        <position position="44"/>
    </location>
    <ligand>
        <name>Mg(2+)</name>
        <dbReference type="ChEBI" id="CHEBI:18420"/>
    </ligand>
</feature>
<dbReference type="Gene3D" id="3.40.50.300">
    <property type="entry name" value="P-loop containing nucleotide triphosphate hydrolases"/>
    <property type="match status" value="1"/>
</dbReference>
<gene>
    <name evidence="12" type="primary">aroL</name>
    <name evidence="13" type="ORF">J2125_003276</name>
</gene>
<comment type="function">
    <text evidence="12">Catalyzes the specific phosphorylation of the 3-hydroxyl group of shikimic acid using ATP as a cosubstrate.</text>
</comment>
<evidence type="ECO:0000256" key="6">
    <source>
        <dbReference type="ARBA" id="ARBA00022741"/>
    </source>
</evidence>
<evidence type="ECO:0000256" key="11">
    <source>
        <dbReference type="ARBA" id="ARBA00048567"/>
    </source>
</evidence>
<comment type="subunit">
    <text evidence="12">Monomer.</text>
</comment>
<dbReference type="GO" id="GO:0004765">
    <property type="term" value="F:shikimate kinase activity"/>
    <property type="evidence" value="ECO:0007669"/>
    <property type="project" value="UniProtKB-EC"/>
</dbReference>